<sequence>MALTMQQFFKRSLLNSVRFYASSSAELSADLRSRLQKYVNSSPVVVFMKGTQQEPMCGFSKNVKMVLFIIRFLFTMFIRLNYSFVRFLVIYLAFHYVPDAFTNISPFA</sequence>
<protein>
    <submittedName>
        <fullName evidence="5">Glutaredoxin domain-containing protein</fullName>
    </submittedName>
</protein>
<evidence type="ECO:0000313" key="5">
    <source>
        <dbReference type="WBParaSite" id="ASIM_0000447601-mRNA-1"/>
    </source>
</evidence>
<evidence type="ECO:0000256" key="1">
    <source>
        <dbReference type="ARBA" id="ARBA00023284"/>
    </source>
</evidence>
<dbReference type="WBParaSite" id="ASIM_0000447601-mRNA-1">
    <property type="protein sequence ID" value="ASIM_0000447601-mRNA-1"/>
    <property type="gene ID" value="ASIM_0000447601"/>
</dbReference>
<evidence type="ECO:0000313" key="4">
    <source>
        <dbReference type="Proteomes" id="UP000267096"/>
    </source>
</evidence>
<name>A0A0M3JA56_ANISI</name>
<dbReference type="InterPro" id="IPR036249">
    <property type="entry name" value="Thioredoxin-like_sf"/>
</dbReference>
<evidence type="ECO:0000313" key="3">
    <source>
        <dbReference type="EMBL" id="VDK23522.1"/>
    </source>
</evidence>
<feature type="transmembrane region" description="Helical" evidence="2">
    <location>
        <begin position="68"/>
        <end position="94"/>
    </location>
</feature>
<keyword evidence="2" id="KW-0812">Transmembrane</keyword>
<dbReference type="Proteomes" id="UP000267096">
    <property type="component" value="Unassembled WGS sequence"/>
</dbReference>
<evidence type="ECO:0000256" key="2">
    <source>
        <dbReference type="SAM" id="Phobius"/>
    </source>
</evidence>
<dbReference type="GO" id="GO:0005759">
    <property type="term" value="C:mitochondrial matrix"/>
    <property type="evidence" value="ECO:0007669"/>
    <property type="project" value="TreeGrafter"/>
</dbReference>
<gene>
    <name evidence="3" type="ORF">ASIM_LOCUS4289</name>
</gene>
<dbReference type="SUPFAM" id="SSF52833">
    <property type="entry name" value="Thioredoxin-like"/>
    <property type="match status" value="1"/>
</dbReference>
<dbReference type="OrthoDB" id="415696at2759"/>
<keyword evidence="2" id="KW-1133">Transmembrane helix</keyword>
<dbReference type="Gene3D" id="3.40.30.10">
    <property type="entry name" value="Glutaredoxin"/>
    <property type="match status" value="1"/>
</dbReference>
<reference evidence="5" key="1">
    <citation type="submission" date="2017-02" db="UniProtKB">
        <authorList>
            <consortium name="WormBaseParasite"/>
        </authorList>
    </citation>
    <scope>IDENTIFICATION</scope>
</reference>
<accession>A0A0M3JA56</accession>
<dbReference type="AlphaFoldDB" id="A0A0M3JA56"/>
<dbReference type="PANTHER" id="PTHR10293">
    <property type="entry name" value="GLUTAREDOXIN FAMILY MEMBER"/>
    <property type="match status" value="1"/>
</dbReference>
<dbReference type="EMBL" id="UYRR01007353">
    <property type="protein sequence ID" value="VDK23522.1"/>
    <property type="molecule type" value="Genomic_DNA"/>
</dbReference>
<dbReference type="InterPro" id="IPR004480">
    <property type="entry name" value="Monothiol_GRX-rel"/>
</dbReference>
<keyword evidence="2" id="KW-0472">Membrane</keyword>
<reference evidence="3 4" key="2">
    <citation type="submission" date="2018-11" db="EMBL/GenBank/DDBJ databases">
        <authorList>
            <consortium name="Pathogen Informatics"/>
        </authorList>
    </citation>
    <scope>NUCLEOTIDE SEQUENCE [LARGE SCALE GENOMIC DNA]</scope>
</reference>
<keyword evidence="1" id="KW-0676">Redox-active center</keyword>
<dbReference type="PANTHER" id="PTHR10293:SF16">
    <property type="entry name" value="GLUTAREDOXIN-RELATED PROTEIN 5, MITOCHONDRIAL"/>
    <property type="match status" value="1"/>
</dbReference>
<keyword evidence="4" id="KW-1185">Reference proteome</keyword>
<organism evidence="5">
    <name type="scientific">Anisakis simplex</name>
    <name type="common">Herring worm</name>
    <dbReference type="NCBI Taxonomy" id="6269"/>
    <lineage>
        <taxon>Eukaryota</taxon>
        <taxon>Metazoa</taxon>
        <taxon>Ecdysozoa</taxon>
        <taxon>Nematoda</taxon>
        <taxon>Chromadorea</taxon>
        <taxon>Rhabditida</taxon>
        <taxon>Spirurina</taxon>
        <taxon>Ascaridomorpha</taxon>
        <taxon>Ascaridoidea</taxon>
        <taxon>Anisakidae</taxon>
        <taxon>Anisakis</taxon>
        <taxon>Anisakis simplex complex</taxon>
    </lineage>
</organism>
<proteinExistence type="predicted"/>